<dbReference type="InterPro" id="IPR018637">
    <property type="entry name" value="DUF2059"/>
</dbReference>
<dbReference type="Pfam" id="PF09832">
    <property type="entry name" value="DUF2059"/>
    <property type="match status" value="1"/>
</dbReference>
<keyword evidence="1" id="KW-0732">Signal</keyword>
<dbReference type="Proteomes" id="UP000094969">
    <property type="component" value="Chromosome"/>
</dbReference>
<dbReference type="AlphaFoldDB" id="A0A1D7UAV9"/>
<feature type="signal peptide" evidence="1">
    <location>
        <begin position="1"/>
        <end position="23"/>
    </location>
</feature>
<feature type="chain" id="PRO_5009100130" description="DUF2059 domain-containing protein" evidence="1">
    <location>
        <begin position="24"/>
        <end position="168"/>
    </location>
</feature>
<accession>A0A1D7UAV9</accession>
<reference evidence="3 4" key="1">
    <citation type="journal article" date="2015" name="Antonie Van Leeuwenhoek">
        <title>Bosea vaviloviae sp. nov., a new species of slow-growing rhizobia isolated from nodules of the relict species Vavilovia formosa (Stev.) Fed.</title>
        <authorList>
            <person name="Safronova V.I."/>
            <person name="Kuznetsova I.G."/>
            <person name="Sazanova A.L."/>
            <person name="Kimeklis A.K."/>
            <person name="Belimov A.A."/>
            <person name="Andronov E.E."/>
            <person name="Pinaev A.G."/>
            <person name="Chizhevskaya E.P."/>
            <person name="Pukhaev A.R."/>
            <person name="Popov K.P."/>
            <person name="Willems A."/>
            <person name="Tikhonovich I.A."/>
        </authorList>
    </citation>
    <scope>NUCLEOTIDE SEQUENCE [LARGE SCALE GENOMIC DNA]</scope>
    <source>
        <strain evidence="3 4">Vaf18</strain>
    </source>
</reference>
<sequence length="168" mass="18599">MIRHSLASAALGLALILSAPAFAQTAAPAITPSHLQLAREAAELTGISSSLESIYTEFSERTKQLVGTTRPEMKKDMDAVIEALKPEADAKRAEIMVSASEIFARKINEADLKEVVAFFKSPVGQRYNAARAKAIDEIYVVLEPWSINTSNFLFDRFTQEMRKRGHQM</sequence>
<evidence type="ECO:0000259" key="2">
    <source>
        <dbReference type="Pfam" id="PF09832"/>
    </source>
</evidence>
<evidence type="ECO:0000313" key="3">
    <source>
        <dbReference type="EMBL" id="AOO84506.1"/>
    </source>
</evidence>
<organism evidence="3 4">
    <name type="scientific">Bosea vaviloviae</name>
    <dbReference type="NCBI Taxonomy" id="1526658"/>
    <lineage>
        <taxon>Bacteria</taxon>
        <taxon>Pseudomonadati</taxon>
        <taxon>Pseudomonadota</taxon>
        <taxon>Alphaproteobacteria</taxon>
        <taxon>Hyphomicrobiales</taxon>
        <taxon>Boseaceae</taxon>
        <taxon>Bosea</taxon>
    </lineage>
</organism>
<proteinExistence type="predicted"/>
<gene>
    <name evidence="3" type="ORF">BHK69_15560</name>
</gene>
<dbReference type="EMBL" id="CP017147">
    <property type="protein sequence ID" value="AOO84506.1"/>
    <property type="molecule type" value="Genomic_DNA"/>
</dbReference>
<dbReference type="OrthoDB" id="5327699at2"/>
<keyword evidence="4" id="KW-1185">Reference proteome</keyword>
<dbReference type="STRING" id="1526658.BHK69_15560"/>
<protein>
    <recommendedName>
        <fullName evidence="2">DUF2059 domain-containing protein</fullName>
    </recommendedName>
</protein>
<feature type="domain" description="DUF2059" evidence="2">
    <location>
        <begin position="94"/>
        <end position="138"/>
    </location>
</feature>
<dbReference type="RefSeq" id="WP_069693692.1">
    <property type="nucleotide sequence ID" value="NZ_CP017147.1"/>
</dbReference>
<dbReference type="KEGG" id="bvv:BHK69_15560"/>
<name>A0A1D7UAV9_9HYPH</name>
<evidence type="ECO:0000256" key="1">
    <source>
        <dbReference type="SAM" id="SignalP"/>
    </source>
</evidence>
<evidence type="ECO:0000313" key="4">
    <source>
        <dbReference type="Proteomes" id="UP000094969"/>
    </source>
</evidence>